<dbReference type="Proteomes" id="UP000592294">
    <property type="component" value="Unassembled WGS sequence"/>
</dbReference>
<comment type="cofactor">
    <cofactor evidence="1">
        <name>Mn(2+)</name>
        <dbReference type="ChEBI" id="CHEBI:29035"/>
    </cofactor>
</comment>
<keyword evidence="4 11" id="KW-0317">Glutathione biosynthesis</keyword>
<dbReference type="InterPro" id="IPR016185">
    <property type="entry name" value="PreATP-grasp_dom_sf"/>
</dbReference>
<dbReference type="NCBIfam" id="TIGR01380">
    <property type="entry name" value="glut_syn"/>
    <property type="match status" value="1"/>
</dbReference>
<dbReference type="GO" id="GO:0046872">
    <property type="term" value="F:metal ion binding"/>
    <property type="evidence" value="ECO:0007669"/>
    <property type="project" value="UniProtKB-KW"/>
</dbReference>
<keyword evidence="8" id="KW-0460">Magnesium</keyword>
<evidence type="ECO:0000256" key="2">
    <source>
        <dbReference type="ARBA" id="ARBA00001946"/>
    </source>
</evidence>
<evidence type="ECO:0000256" key="3">
    <source>
        <dbReference type="ARBA" id="ARBA00022598"/>
    </source>
</evidence>
<dbReference type="SUPFAM" id="SSF56059">
    <property type="entry name" value="Glutathione synthetase ATP-binding domain-like"/>
    <property type="match status" value="1"/>
</dbReference>
<dbReference type="GO" id="GO:0004363">
    <property type="term" value="F:glutathione synthase activity"/>
    <property type="evidence" value="ECO:0007669"/>
    <property type="project" value="UniProtKB-UniRule"/>
</dbReference>
<sequence>MNIRIGFVMDPIGSIRIKKDSTFAMLLAAQRRGWSLWYMEVGDLSLLDGQAMARMRAVEVVDDPLGWFRLGEEIERPLDWLDTLLMRKDPPFDMEYVYTTYLLEQAQRAGCLVVNDPRSLRDANEKVFTAAFPQCAPPTLVTRRARDIRAFQAEHGEIVLKPLHGMGGASIFRLRPDDPNLSVVIETLTQHGRAFCMVQRFIPEIETGDKRILMVDGEPVPYCLARIPAPGETRGNLAAGASAEARPLSARDRWIAEQVGPELRARGILFAGLDVIGDYLTEINVTSPTCIRELDAAYDLDIAGDLMDCIAARLGERADRADQRRPS</sequence>
<dbReference type="EC" id="6.3.2.3" evidence="11"/>
<comment type="pathway">
    <text evidence="11">Sulfur metabolism; glutathione biosynthesis; glutathione from L-cysteine and L-glutamate: step 2/2.</text>
</comment>
<evidence type="ECO:0000256" key="5">
    <source>
        <dbReference type="ARBA" id="ARBA00022723"/>
    </source>
</evidence>
<dbReference type="InterPro" id="IPR004218">
    <property type="entry name" value="GSHS_ATP-bd"/>
</dbReference>
<dbReference type="PROSITE" id="PS50975">
    <property type="entry name" value="ATP_GRASP"/>
    <property type="match status" value="1"/>
</dbReference>
<keyword evidence="9" id="KW-0464">Manganese</keyword>
<dbReference type="HAMAP" id="MF_00162">
    <property type="entry name" value="GSH_S"/>
    <property type="match status" value="1"/>
</dbReference>
<organism evidence="13 14">
    <name type="scientific">Allochromatium humboldtianum</name>
    <dbReference type="NCBI Taxonomy" id="504901"/>
    <lineage>
        <taxon>Bacteria</taxon>
        <taxon>Pseudomonadati</taxon>
        <taxon>Pseudomonadota</taxon>
        <taxon>Gammaproteobacteria</taxon>
        <taxon>Chromatiales</taxon>
        <taxon>Chromatiaceae</taxon>
        <taxon>Allochromatium</taxon>
    </lineage>
</organism>
<accession>A0A850RB52</accession>
<dbReference type="UniPathway" id="UPA00142">
    <property type="reaction ID" value="UER00210"/>
</dbReference>
<dbReference type="Gene3D" id="3.30.1490.20">
    <property type="entry name" value="ATP-grasp fold, A domain"/>
    <property type="match status" value="1"/>
</dbReference>
<evidence type="ECO:0000256" key="10">
    <source>
        <dbReference type="ARBA" id="ARBA00050650"/>
    </source>
</evidence>
<dbReference type="EMBL" id="JABZEO010000005">
    <property type="protein sequence ID" value="NVZ09556.1"/>
    <property type="molecule type" value="Genomic_DNA"/>
</dbReference>
<dbReference type="FunFam" id="3.40.50.20:FF:000009">
    <property type="entry name" value="Glutathione synthetase"/>
    <property type="match status" value="1"/>
</dbReference>
<dbReference type="InterPro" id="IPR006284">
    <property type="entry name" value="Glut_synth_pro"/>
</dbReference>
<dbReference type="Gene3D" id="3.40.50.20">
    <property type="match status" value="1"/>
</dbReference>
<evidence type="ECO:0000256" key="1">
    <source>
        <dbReference type="ARBA" id="ARBA00001936"/>
    </source>
</evidence>
<dbReference type="InterPro" id="IPR011761">
    <property type="entry name" value="ATP-grasp"/>
</dbReference>
<evidence type="ECO:0000313" key="13">
    <source>
        <dbReference type="EMBL" id="NVZ09556.1"/>
    </source>
</evidence>
<evidence type="ECO:0000259" key="12">
    <source>
        <dbReference type="PROSITE" id="PS50975"/>
    </source>
</evidence>
<protein>
    <recommendedName>
        <fullName evidence="11">Glutathione synthetase</fullName>
        <ecNumber evidence="11">6.3.2.3</ecNumber>
    </recommendedName>
    <alternativeName>
        <fullName evidence="11">GSH synthetase</fullName>
        <shortName evidence="11">GSH-S</shortName>
        <shortName evidence="11">GSHase</shortName>
    </alternativeName>
    <alternativeName>
        <fullName evidence="11">Glutathione synthase</fullName>
    </alternativeName>
</protein>
<dbReference type="RefSeq" id="WP_176976305.1">
    <property type="nucleotide sequence ID" value="NZ_JABZEO010000005.1"/>
</dbReference>
<evidence type="ECO:0000256" key="7">
    <source>
        <dbReference type="ARBA" id="ARBA00022840"/>
    </source>
</evidence>
<dbReference type="InterPro" id="IPR004215">
    <property type="entry name" value="GSHS_N"/>
</dbReference>
<proteinExistence type="inferred from homology"/>
<name>A0A850RB52_9GAMM</name>
<reference evidence="13 14" key="1">
    <citation type="submission" date="2020-06" db="EMBL/GenBank/DDBJ databases">
        <title>Whole-genome sequence of Allochromatium humboldtianum DSM 21881, type strain.</title>
        <authorList>
            <person name="Kyndt J.A."/>
            <person name="Meyer T.E."/>
        </authorList>
    </citation>
    <scope>NUCLEOTIDE SEQUENCE [LARGE SCALE GENOMIC DNA]</scope>
    <source>
        <strain evidence="13 14">DSM 21881</strain>
    </source>
</reference>
<evidence type="ECO:0000256" key="8">
    <source>
        <dbReference type="ARBA" id="ARBA00022842"/>
    </source>
</evidence>
<dbReference type="PANTHER" id="PTHR21621">
    <property type="entry name" value="RIBOSOMAL PROTEIN S6 MODIFICATION PROTEIN"/>
    <property type="match status" value="1"/>
</dbReference>
<evidence type="ECO:0000256" key="11">
    <source>
        <dbReference type="HAMAP-Rule" id="MF_00162"/>
    </source>
</evidence>
<comment type="catalytic activity">
    <reaction evidence="10 11">
        <text>gamma-L-glutamyl-L-cysteine + glycine + ATP = glutathione + ADP + phosphate + H(+)</text>
        <dbReference type="Rhea" id="RHEA:13557"/>
        <dbReference type="ChEBI" id="CHEBI:15378"/>
        <dbReference type="ChEBI" id="CHEBI:30616"/>
        <dbReference type="ChEBI" id="CHEBI:43474"/>
        <dbReference type="ChEBI" id="CHEBI:57305"/>
        <dbReference type="ChEBI" id="CHEBI:57925"/>
        <dbReference type="ChEBI" id="CHEBI:58173"/>
        <dbReference type="ChEBI" id="CHEBI:456216"/>
        <dbReference type="EC" id="6.3.2.3"/>
    </reaction>
</comment>
<evidence type="ECO:0000313" key="14">
    <source>
        <dbReference type="Proteomes" id="UP000592294"/>
    </source>
</evidence>
<comment type="cofactor">
    <cofactor evidence="2">
        <name>Mg(2+)</name>
        <dbReference type="ChEBI" id="CHEBI:18420"/>
    </cofactor>
</comment>
<keyword evidence="6 11" id="KW-0547">Nucleotide-binding</keyword>
<comment type="caution">
    <text evidence="13">The sequence shown here is derived from an EMBL/GenBank/DDBJ whole genome shotgun (WGS) entry which is preliminary data.</text>
</comment>
<dbReference type="NCBIfam" id="NF003573">
    <property type="entry name" value="PRK05246.1"/>
    <property type="match status" value="1"/>
</dbReference>
<dbReference type="InterPro" id="IPR013815">
    <property type="entry name" value="ATP_grasp_subdomain_1"/>
</dbReference>
<dbReference type="Pfam" id="PF02951">
    <property type="entry name" value="GSH-S_N"/>
    <property type="match status" value="1"/>
</dbReference>
<dbReference type="FunFam" id="3.30.1490.20:FF:000009">
    <property type="entry name" value="Glutathione synthetase"/>
    <property type="match status" value="1"/>
</dbReference>
<feature type="domain" description="ATP-grasp" evidence="12">
    <location>
        <begin position="126"/>
        <end position="311"/>
    </location>
</feature>
<evidence type="ECO:0000256" key="4">
    <source>
        <dbReference type="ARBA" id="ARBA00022684"/>
    </source>
</evidence>
<dbReference type="Pfam" id="PF02955">
    <property type="entry name" value="GSH-S_ATP"/>
    <property type="match status" value="1"/>
</dbReference>
<comment type="similarity">
    <text evidence="11">Belongs to the prokaryotic GSH synthase family.</text>
</comment>
<evidence type="ECO:0000256" key="6">
    <source>
        <dbReference type="ARBA" id="ARBA00022741"/>
    </source>
</evidence>
<dbReference type="GO" id="GO:0005524">
    <property type="term" value="F:ATP binding"/>
    <property type="evidence" value="ECO:0007669"/>
    <property type="project" value="UniProtKB-UniRule"/>
</dbReference>
<gene>
    <name evidence="11 13" type="primary">gshB</name>
    <name evidence="13" type="ORF">HW932_09800</name>
</gene>
<keyword evidence="7 11" id="KW-0067">ATP-binding</keyword>
<dbReference type="FunFam" id="3.30.470.20:FF:000010">
    <property type="entry name" value="Glutathione synthetase"/>
    <property type="match status" value="1"/>
</dbReference>
<evidence type="ECO:0000256" key="9">
    <source>
        <dbReference type="ARBA" id="ARBA00023211"/>
    </source>
</evidence>
<dbReference type="GO" id="GO:0005737">
    <property type="term" value="C:cytoplasm"/>
    <property type="evidence" value="ECO:0007669"/>
    <property type="project" value="TreeGrafter"/>
</dbReference>
<dbReference type="PANTHER" id="PTHR21621:SF4">
    <property type="entry name" value="GLUTATHIONE SYNTHETASE"/>
    <property type="match status" value="1"/>
</dbReference>
<dbReference type="Gene3D" id="3.30.470.20">
    <property type="entry name" value="ATP-grasp fold, B domain"/>
    <property type="match status" value="1"/>
</dbReference>
<keyword evidence="14" id="KW-1185">Reference proteome</keyword>
<dbReference type="AlphaFoldDB" id="A0A850RB52"/>
<dbReference type="SUPFAM" id="SSF52440">
    <property type="entry name" value="PreATP-grasp domain"/>
    <property type="match status" value="1"/>
</dbReference>
<keyword evidence="5" id="KW-0479">Metal-binding</keyword>
<keyword evidence="3 11" id="KW-0436">Ligase</keyword>